<organism evidence="1 2">
    <name type="scientific">Tolypocladium ophioglossoides (strain CBS 100239)</name>
    <name type="common">Snaketongue truffleclub</name>
    <name type="synonym">Elaphocordyceps ophioglossoides</name>
    <dbReference type="NCBI Taxonomy" id="1163406"/>
    <lineage>
        <taxon>Eukaryota</taxon>
        <taxon>Fungi</taxon>
        <taxon>Dikarya</taxon>
        <taxon>Ascomycota</taxon>
        <taxon>Pezizomycotina</taxon>
        <taxon>Sordariomycetes</taxon>
        <taxon>Hypocreomycetidae</taxon>
        <taxon>Hypocreales</taxon>
        <taxon>Ophiocordycipitaceae</taxon>
        <taxon>Tolypocladium</taxon>
    </lineage>
</organism>
<evidence type="ECO:0000313" key="2">
    <source>
        <dbReference type="Proteomes" id="UP000036947"/>
    </source>
</evidence>
<dbReference type="Proteomes" id="UP000036947">
    <property type="component" value="Unassembled WGS sequence"/>
</dbReference>
<reference evidence="1 2" key="1">
    <citation type="journal article" date="2015" name="BMC Genomics">
        <title>The genome of the truffle-parasite Tolypocladium ophioglossoides and the evolution of antifungal peptaibiotics.</title>
        <authorList>
            <person name="Quandt C.A."/>
            <person name="Bushley K.E."/>
            <person name="Spatafora J.W."/>
        </authorList>
    </citation>
    <scope>NUCLEOTIDE SEQUENCE [LARGE SCALE GENOMIC DNA]</scope>
    <source>
        <strain evidence="1 2">CBS 100239</strain>
    </source>
</reference>
<comment type="caution">
    <text evidence="1">The sequence shown here is derived from an EMBL/GenBank/DDBJ whole genome shotgun (WGS) entry which is preliminary data.</text>
</comment>
<dbReference type="AlphaFoldDB" id="A0A0L0NCH1"/>
<evidence type="ECO:0000313" key="1">
    <source>
        <dbReference type="EMBL" id="KND91857.1"/>
    </source>
</evidence>
<sequence>MEPSGVVLGRELARRRLASVVSAFDRNSILLEGIPIDKSEGRFCIDASCFPVQGRISFRRILGCHVGLDGSRNLVTDCPKGGGGARLDFGSLSASA</sequence>
<proteinExistence type="predicted"/>
<accession>A0A0L0NCH1</accession>
<keyword evidence="2" id="KW-1185">Reference proteome</keyword>
<name>A0A0L0NCH1_TOLOC</name>
<dbReference type="EMBL" id="LFRF01000007">
    <property type="protein sequence ID" value="KND91857.1"/>
    <property type="molecule type" value="Genomic_DNA"/>
</dbReference>
<gene>
    <name evidence="1" type="ORF">TOPH_03325</name>
</gene>
<protein>
    <submittedName>
        <fullName evidence="1">Uncharacterized protein</fullName>
    </submittedName>
</protein>